<dbReference type="STRING" id="160492.XF_2683"/>
<sequence length="43" mass="5005">MLFSPCLMSQAGITLYVCLYFFDWPVDRLLCSFVDLCLILLQL</sequence>
<name>Q9PA37_XYLFA</name>
<dbReference type="PIR" id="B82527">
    <property type="entry name" value="B82527"/>
</dbReference>
<dbReference type="KEGG" id="xfa:XF_2683"/>
<accession>Q9PA37</accession>
<dbReference type="HOGENOM" id="CLU_3241683_0_0_6"/>
<evidence type="ECO:0000313" key="1">
    <source>
        <dbReference type="EMBL" id="AAF85480.1"/>
    </source>
</evidence>
<reference evidence="1 2" key="1">
    <citation type="journal article" date="2000" name="Nature">
        <title>The genome sequence of the plant pathogen Xylella fastidiosa.</title>
        <authorList>
            <person name="Simpson A.J."/>
            <person name="Reinach F.C."/>
            <person name="Arruda P."/>
            <person name="Abreu F.A."/>
            <person name="Acencio M."/>
            <person name="Alvarenga R."/>
            <person name="Alves L.M."/>
            <person name="Araya J.E."/>
            <person name="Baia G.S."/>
            <person name="Baptista C.S."/>
            <person name="Barros M.H."/>
            <person name="Bonaccorsi E.D."/>
            <person name="Bordin S."/>
            <person name="Bove J.M."/>
            <person name="Briones M.R."/>
            <person name="Bueno M.R."/>
            <person name="Camargo A.A."/>
            <person name="Camargo L.E."/>
            <person name="Carraro D.M."/>
            <person name="Carrer H."/>
            <person name="Colauto N.B."/>
            <person name="Colombo C."/>
            <person name="Costa F.F."/>
            <person name="Costa M.C."/>
            <person name="Costa-Neto C.M."/>
            <person name="Coutinho L.L."/>
            <person name="Cristofani M."/>
            <person name="Dias-Neto E."/>
            <person name="Docena C."/>
            <person name="El-Dorry H."/>
            <person name="Facincani A.P."/>
            <person name="Ferreira A.J."/>
            <person name="Ferreira V.C."/>
            <person name="Ferro J.A."/>
            <person name="Fraga J.S."/>
            <person name="Franca S.C."/>
            <person name="Franco M.C."/>
            <person name="Frohme M."/>
            <person name="Furlan L.R."/>
            <person name="Garnier M."/>
            <person name="Goldman G.H."/>
            <person name="Goldman M.H."/>
            <person name="Gomes S.L."/>
            <person name="Gruber A."/>
            <person name="Ho P.L."/>
            <person name="Hoheisel J.D."/>
            <person name="Junqueira M.L."/>
            <person name="Kemper E.L."/>
            <person name="Kitajima J.P."/>
            <person name="Krieger J.E."/>
            <person name="Kuramae E.E."/>
            <person name="Laigret F."/>
            <person name="Lambais M.R."/>
            <person name="Leite L.C."/>
            <person name="Lemos E.G."/>
            <person name="Lemos M.V."/>
            <person name="Lopes S.A."/>
            <person name="Lopes C.R."/>
            <person name="Machado J.A."/>
            <person name="Machado M.A."/>
            <person name="Madeira A.M."/>
            <person name="Madeira H.M."/>
            <person name="Marino C.L."/>
            <person name="Marques M.V."/>
            <person name="Martins E.A."/>
            <person name="Martins E.M."/>
            <person name="Matsukuma A.Y."/>
            <person name="Menck C.F."/>
            <person name="Miracca E.C."/>
            <person name="Miyaki C.Y."/>
            <person name="Monteriro-Vitorello C.B."/>
            <person name="Moon D.H."/>
            <person name="Nagai M.A."/>
            <person name="Nascimento A.L."/>
            <person name="Netto L.E."/>
            <person name="Nhani A.Jr."/>
            <person name="Nobrega F.G."/>
            <person name="Nunes L.R."/>
            <person name="Oliveira M.A."/>
            <person name="de Oliveira M.C."/>
            <person name="de Oliveira R.C."/>
            <person name="Palmieri D.A."/>
            <person name="Paris A."/>
            <person name="Peixoto B.R."/>
            <person name="Pereira G.A."/>
            <person name="Pereira H.A.Jr."/>
            <person name="Pesquero J.B."/>
            <person name="Quaggio R.B."/>
            <person name="Roberto P.G."/>
            <person name="Rodrigues V."/>
            <person name="de M Rosa A.J."/>
            <person name="de Rosa V.E.Jr."/>
            <person name="de Sa R.G."/>
            <person name="Santelli R.V."/>
            <person name="Sawasaki H.E."/>
            <person name="da Silva A.C."/>
            <person name="da Silva A.M."/>
            <person name="da Silva F.R."/>
            <person name="da Silva W.A.Jr."/>
            <person name="da Silveira J.F."/>
            <person name="Silvestri M.L."/>
            <person name="Siqueira W.J."/>
            <person name="de Souza A.A."/>
            <person name="de Souza A.P."/>
            <person name="Terenzi M.F."/>
            <person name="Truffi D."/>
            <person name="Tsai S.M."/>
            <person name="Tsuhako M.H."/>
            <person name="Vallada H."/>
            <person name="Van Sluys M.A."/>
            <person name="Verjovski-Almeida S."/>
            <person name="Vettore A.L."/>
            <person name="Zago M.A."/>
            <person name="Zatz M."/>
            <person name="Meidanis J."/>
            <person name="Setubal J.C."/>
        </authorList>
    </citation>
    <scope>NUCLEOTIDE SEQUENCE [LARGE SCALE GENOMIC DNA]</scope>
    <source>
        <strain evidence="1 2">9a5c</strain>
    </source>
</reference>
<dbReference type="AlphaFoldDB" id="Q9PA37"/>
<proteinExistence type="predicted"/>
<dbReference type="Proteomes" id="UP000000812">
    <property type="component" value="Chromosome"/>
</dbReference>
<dbReference type="EMBL" id="AE003849">
    <property type="protein sequence ID" value="AAF85480.1"/>
    <property type="molecule type" value="Genomic_DNA"/>
</dbReference>
<organism evidence="1 2">
    <name type="scientific">Xylella fastidiosa (strain 9a5c)</name>
    <dbReference type="NCBI Taxonomy" id="160492"/>
    <lineage>
        <taxon>Bacteria</taxon>
        <taxon>Pseudomonadati</taxon>
        <taxon>Pseudomonadota</taxon>
        <taxon>Gammaproteobacteria</taxon>
        <taxon>Lysobacterales</taxon>
        <taxon>Lysobacteraceae</taxon>
        <taxon>Xylella</taxon>
    </lineage>
</organism>
<protein>
    <submittedName>
        <fullName evidence="1">Uncharacterized protein</fullName>
    </submittedName>
</protein>
<evidence type="ECO:0000313" key="2">
    <source>
        <dbReference type="Proteomes" id="UP000000812"/>
    </source>
</evidence>
<gene>
    <name evidence="1" type="ordered locus">XF_2683</name>
</gene>